<organism evidence="2 3">
    <name type="scientific">Solanum commersonii</name>
    <name type="common">Commerson's wild potato</name>
    <name type="synonym">Commerson's nightshade</name>
    <dbReference type="NCBI Taxonomy" id="4109"/>
    <lineage>
        <taxon>Eukaryota</taxon>
        <taxon>Viridiplantae</taxon>
        <taxon>Streptophyta</taxon>
        <taxon>Embryophyta</taxon>
        <taxon>Tracheophyta</taxon>
        <taxon>Spermatophyta</taxon>
        <taxon>Magnoliopsida</taxon>
        <taxon>eudicotyledons</taxon>
        <taxon>Gunneridae</taxon>
        <taxon>Pentapetalae</taxon>
        <taxon>asterids</taxon>
        <taxon>lamiids</taxon>
        <taxon>Solanales</taxon>
        <taxon>Solanaceae</taxon>
        <taxon>Solanoideae</taxon>
        <taxon>Solaneae</taxon>
        <taxon>Solanum</taxon>
    </lineage>
</organism>
<protein>
    <submittedName>
        <fullName evidence="2">Uncharacterized protein</fullName>
    </submittedName>
</protein>
<evidence type="ECO:0000256" key="1">
    <source>
        <dbReference type="SAM" id="MobiDB-lite"/>
    </source>
</evidence>
<gene>
    <name evidence="2" type="ORF">H5410_060245</name>
</gene>
<sequence length="116" mass="13193">MDTTWQEGTRRLKSTKKWRPEVTSIGLKIAFCSNVLIPKGKGQVGSEMKQSEGDEIDQTIDRRVYRRSRLTSLKERGRKTKTTKLIAGGIGSTWVHLDRVNPSPSPTHSAREREWA</sequence>
<proteinExistence type="predicted"/>
<evidence type="ECO:0000313" key="2">
    <source>
        <dbReference type="EMBL" id="KAG5570479.1"/>
    </source>
</evidence>
<dbReference type="Proteomes" id="UP000824120">
    <property type="component" value="Chromosome 12"/>
</dbReference>
<feature type="region of interest" description="Disordered" evidence="1">
    <location>
        <begin position="97"/>
        <end position="116"/>
    </location>
</feature>
<dbReference type="AlphaFoldDB" id="A0A9J5W524"/>
<reference evidence="2 3" key="1">
    <citation type="submission" date="2020-09" db="EMBL/GenBank/DDBJ databases">
        <title>De no assembly of potato wild relative species, Solanum commersonii.</title>
        <authorList>
            <person name="Cho K."/>
        </authorList>
    </citation>
    <scope>NUCLEOTIDE SEQUENCE [LARGE SCALE GENOMIC DNA]</scope>
    <source>
        <strain evidence="2">LZ3.2</strain>
        <tissue evidence="2">Leaf</tissue>
    </source>
</reference>
<accession>A0A9J5W524</accession>
<comment type="caution">
    <text evidence="2">The sequence shown here is derived from an EMBL/GenBank/DDBJ whole genome shotgun (WGS) entry which is preliminary data.</text>
</comment>
<evidence type="ECO:0000313" key="3">
    <source>
        <dbReference type="Proteomes" id="UP000824120"/>
    </source>
</evidence>
<dbReference type="EMBL" id="JACXVP010000012">
    <property type="protein sequence ID" value="KAG5570479.1"/>
    <property type="molecule type" value="Genomic_DNA"/>
</dbReference>
<keyword evidence="3" id="KW-1185">Reference proteome</keyword>
<name>A0A9J5W524_SOLCO</name>